<sequence length="218" mass="24377">MGTLALEVETLASDMCLGLGLQDLGKRSPRNPRVLSLLSSYLEKSVQSNEKLMENTQIKDAVTIFHGSKAPALGIQQYINRIFKYSCCSPSCFVVAQVYVDRFVQRTNVPLTSLNVHRLLITSVMVAAKFIDDAFFNNAYYAKVGGVSTAEINKLEMRFLFALDFRLNVSLQTFGTYCSQLEKEVSAVPPIERPIRICGIKDCWQNNEDSVCSQTIAR</sequence>
<name>A0A162AJX6_DAUCS</name>
<dbReference type="SUPFAM" id="SSF47954">
    <property type="entry name" value="Cyclin-like"/>
    <property type="match status" value="1"/>
</dbReference>
<dbReference type="InterPro" id="IPR013922">
    <property type="entry name" value="Cyclin_PHO80-like"/>
</dbReference>
<evidence type="ECO:0000313" key="4">
    <source>
        <dbReference type="EMBL" id="WOG83688.1"/>
    </source>
</evidence>
<reference evidence="4" key="1">
    <citation type="journal article" date="2016" name="Nat. Genet.">
        <title>A high-quality carrot genome assembly provides new insights into carotenoid accumulation and asterid genome evolution.</title>
        <authorList>
            <person name="Iorizzo M."/>
            <person name="Ellison S."/>
            <person name="Senalik D."/>
            <person name="Zeng P."/>
            <person name="Satapoomin P."/>
            <person name="Huang J."/>
            <person name="Bowman M."/>
            <person name="Iovene M."/>
            <person name="Sanseverino W."/>
            <person name="Cavagnaro P."/>
            <person name="Yildiz M."/>
            <person name="Macko-Podgorni A."/>
            <person name="Moranska E."/>
            <person name="Grzebelus E."/>
            <person name="Grzebelus D."/>
            <person name="Ashrafi H."/>
            <person name="Zheng Z."/>
            <person name="Cheng S."/>
            <person name="Spooner D."/>
            <person name="Van Deynze A."/>
            <person name="Simon P."/>
        </authorList>
    </citation>
    <scope>NUCLEOTIDE SEQUENCE</scope>
    <source>
        <tissue evidence="4">Leaf</tissue>
    </source>
</reference>
<dbReference type="Pfam" id="PF08613">
    <property type="entry name" value="Cyclin"/>
    <property type="match status" value="1"/>
</dbReference>
<comment type="similarity">
    <text evidence="1">Belongs to the cyclin family. Cyclin U/P subfamily.</text>
</comment>
<dbReference type="GO" id="GO:0051301">
    <property type="term" value="P:cell division"/>
    <property type="evidence" value="ECO:0007669"/>
    <property type="project" value="UniProtKB-KW"/>
</dbReference>
<protein>
    <submittedName>
        <fullName evidence="4">Uncharacterized protein</fullName>
    </submittedName>
</protein>
<dbReference type="InterPro" id="IPR036915">
    <property type="entry name" value="Cyclin-like_sf"/>
</dbReference>
<dbReference type="Proteomes" id="UP000077755">
    <property type="component" value="Chromosome 1"/>
</dbReference>
<keyword evidence="5" id="KW-1185">Reference proteome</keyword>
<dbReference type="OrthoDB" id="337735at2759"/>
<dbReference type="KEGG" id="dcr:108193351"/>
<keyword evidence="3" id="KW-0131">Cell cycle</keyword>
<dbReference type="PANTHER" id="PTHR15615">
    <property type="match status" value="1"/>
</dbReference>
<dbReference type="EMBL" id="CP093343">
    <property type="protein sequence ID" value="WOG83688.1"/>
    <property type="molecule type" value="Genomic_DNA"/>
</dbReference>
<dbReference type="PANTHER" id="PTHR15615:SF80">
    <property type="entry name" value="CYCLIN"/>
    <property type="match status" value="1"/>
</dbReference>
<evidence type="ECO:0000313" key="5">
    <source>
        <dbReference type="Proteomes" id="UP000077755"/>
    </source>
</evidence>
<dbReference type="AlphaFoldDB" id="A0A162AJX6"/>
<keyword evidence="2" id="KW-0132">Cell division</keyword>
<dbReference type="Gramene" id="KZN10076">
    <property type="protein sequence ID" value="KZN10076"/>
    <property type="gene ID" value="DCAR_002732"/>
</dbReference>
<evidence type="ECO:0000256" key="2">
    <source>
        <dbReference type="ARBA" id="ARBA00022618"/>
    </source>
</evidence>
<organism evidence="4 5">
    <name type="scientific">Daucus carota subsp. sativus</name>
    <name type="common">Carrot</name>
    <dbReference type="NCBI Taxonomy" id="79200"/>
    <lineage>
        <taxon>Eukaryota</taxon>
        <taxon>Viridiplantae</taxon>
        <taxon>Streptophyta</taxon>
        <taxon>Embryophyta</taxon>
        <taxon>Tracheophyta</taxon>
        <taxon>Spermatophyta</taxon>
        <taxon>Magnoliopsida</taxon>
        <taxon>eudicotyledons</taxon>
        <taxon>Gunneridae</taxon>
        <taxon>Pentapetalae</taxon>
        <taxon>asterids</taxon>
        <taxon>campanulids</taxon>
        <taxon>Apiales</taxon>
        <taxon>Apiaceae</taxon>
        <taxon>Apioideae</taxon>
        <taxon>Scandiceae</taxon>
        <taxon>Daucinae</taxon>
        <taxon>Daucus</taxon>
        <taxon>Daucus sect. Daucus</taxon>
    </lineage>
</organism>
<gene>
    <name evidence="4" type="ORF">DCAR_0102865</name>
</gene>
<dbReference type="GO" id="GO:0019901">
    <property type="term" value="F:protein kinase binding"/>
    <property type="evidence" value="ECO:0007669"/>
    <property type="project" value="InterPro"/>
</dbReference>
<dbReference type="Gene3D" id="1.10.472.10">
    <property type="entry name" value="Cyclin-like"/>
    <property type="match status" value="1"/>
</dbReference>
<accession>A0A162AJX6</accession>
<reference evidence="4" key="2">
    <citation type="submission" date="2022-03" db="EMBL/GenBank/DDBJ databases">
        <title>Draft title - Genomic analysis of global carrot germplasm unveils the trajectory of domestication and the origin of high carotenoid orange carrot.</title>
        <authorList>
            <person name="Iorizzo M."/>
            <person name="Ellison S."/>
            <person name="Senalik D."/>
            <person name="Macko-Podgorni A."/>
            <person name="Grzebelus D."/>
            <person name="Bostan H."/>
            <person name="Rolling W."/>
            <person name="Curaba J."/>
            <person name="Simon P."/>
        </authorList>
    </citation>
    <scope>NUCLEOTIDE SEQUENCE</scope>
    <source>
        <tissue evidence="4">Leaf</tissue>
    </source>
</reference>
<evidence type="ECO:0000256" key="3">
    <source>
        <dbReference type="ARBA" id="ARBA00023306"/>
    </source>
</evidence>
<proteinExistence type="inferred from homology"/>
<dbReference type="OMA" id="SCKSELM"/>
<evidence type="ECO:0000256" key="1">
    <source>
        <dbReference type="ARBA" id="ARBA00007215"/>
    </source>
</evidence>